<organism evidence="4 5">
    <name type="scientific">Mizuhopecten yessoensis</name>
    <name type="common">Japanese scallop</name>
    <name type="synonym">Patinopecten yessoensis</name>
    <dbReference type="NCBI Taxonomy" id="6573"/>
    <lineage>
        <taxon>Eukaryota</taxon>
        <taxon>Metazoa</taxon>
        <taxon>Spiralia</taxon>
        <taxon>Lophotrochozoa</taxon>
        <taxon>Mollusca</taxon>
        <taxon>Bivalvia</taxon>
        <taxon>Autobranchia</taxon>
        <taxon>Pteriomorphia</taxon>
        <taxon>Pectinida</taxon>
        <taxon>Pectinoidea</taxon>
        <taxon>Pectinidae</taxon>
        <taxon>Mizuhopecten</taxon>
    </lineage>
</organism>
<accession>A0A210R227</accession>
<evidence type="ECO:0000256" key="3">
    <source>
        <dbReference type="ARBA" id="ARBA00023098"/>
    </source>
</evidence>
<dbReference type="GO" id="GO:0006635">
    <property type="term" value="P:fatty acid beta-oxidation"/>
    <property type="evidence" value="ECO:0007669"/>
    <property type="project" value="TreeGrafter"/>
</dbReference>
<protein>
    <submittedName>
        <fullName evidence="4">3-hydroxybutyryl-CoA dehydratase</fullName>
    </submittedName>
</protein>
<dbReference type="CDD" id="cd06558">
    <property type="entry name" value="crotonase-like"/>
    <property type="match status" value="1"/>
</dbReference>
<dbReference type="STRING" id="6573.A0A210R227"/>
<dbReference type="InterPro" id="IPR001753">
    <property type="entry name" value="Enoyl-CoA_hydra/iso"/>
</dbReference>
<dbReference type="InterPro" id="IPR029045">
    <property type="entry name" value="ClpP/crotonase-like_dom_sf"/>
</dbReference>
<dbReference type="PANTHER" id="PTHR11941:SF75">
    <property type="entry name" value="ENOYL-COA HYDRATASE_ISOMERASE FAMILY PROTEIN"/>
    <property type="match status" value="1"/>
</dbReference>
<dbReference type="AlphaFoldDB" id="A0A210R227"/>
<evidence type="ECO:0000313" key="4">
    <source>
        <dbReference type="EMBL" id="OWF55133.1"/>
    </source>
</evidence>
<evidence type="ECO:0000256" key="2">
    <source>
        <dbReference type="ARBA" id="ARBA00000765"/>
    </source>
</evidence>
<name>A0A210R227_MIZYE</name>
<dbReference type="Gene3D" id="3.90.226.10">
    <property type="entry name" value="2-enoyl-CoA Hydratase, Chain A, domain 1"/>
    <property type="match status" value="1"/>
</dbReference>
<comment type="catalytic activity">
    <reaction evidence="2">
        <text>a (3E)-enoyl-CoA = a 4-saturated (2E)-enoyl-CoA</text>
        <dbReference type="Rhea" id="RHEA:45228"/>
        <dbReference type="ChEBI" id="CHEBI:58521"/>
        <dbReference type="ChEBI" id="CHEBI:85097"/>
        <dbReference type="EC" id="5.3.3.8"/>
    </reaction>
</comment>
<comment type="catalytic activity">
    <reaction evidence="1">
        <text>a (3Z)-enoyl-CoA = a 4-saturated (2E)-enoyl-CoA</text>
        <dbReference type="Rhea" id="RHEA:45900"/>
        <dbReference type="ChEBI" id="CHEBI:85097"/>
        <dbReference type="ChEBI" id="CHEBI:85489"/>
        <dbReference type="EC" id="5.3.3.8"/>
    </reaction>
</comment>
<dbReference type="SUPFAM" id="SSF52096">
    <property type="entry name" value="ClpP/crotonase"/>
    <property type="match status" value="1"/>
</dbReference>
<reference evidence="4 5" key="1">
    <citation type="journal article" date="2017" name="Nat. Ecol. Evol.">
        <title>Scallop genome provides insights into evolution of bilaterian karyotype and development.</title>
        <authorList>
            <person name="Wang S."/>
            <person name="Zhang J."/>
            <person name="Jiao W."/>
            <person name="Li J."/>
            <person name="Xun X."/>
            <person name="Sun Y."/>
            <person name="Guo X."/>
            <person name="Huan P."/>
            <person name="Dong B."/>
            <person name="Zhang L."/>
            <person name="Hu X."/>
            <person name="Sun X."/>
            <person name="Wang J."/>
            <person name="Zhao C."/>
            <person name="Wang Y."/>
            <person name="Wang D."/>
            <person name="Huang X."/>
            <person name="Wang R."/>
            <person name="Lv J."/>
            <person name="Li Y."/>
            <person name="Zhang Z."/>
            <person name="Liu B."/>
            <person name="Lu W."/>
            <person name="Hui Y."/>
            <person name="Liang J."/>
            <person name="Zhou Z."/>
            <person name="Hou R."/>
            <person name="Li X."/>
            <person name="Liu Y."/>
            <person name="Li H."/>
            <person name="Ning X."/>
            <person name="Lin Y."/>
            <person name="Zhao L."/>
            <person name="Xing Q."/>
            <person name="Dou J."/>
            <person name="Li Y."/>
            <person name="Mao J."/>
            <person name="Guo H."/>
            <person name="Dou H."/>
            <person name="Li T."/>
            <person name="Mu C."/>
            <person name="Jiang W."/>
            <person name="Fu Q."/>
            <person name="Fu X."/>
            <person name="Miao Y."/>
            <person name="Liu J."/>
            <person name="Yu Q."/>
            <person name="Li R."/>
            <person name="Liao H."/>
            <person name="Li X."/>
            <person name="Kong Y."/>
            <person name="Jiang Z."/>
            <person name="Chourrout D."/>
            <person name="Li R."/>
            <person name="Bao Z."/>
        </authorList>
    </citation>
    <scope>NUCLEOTIDE SEQUENCE [LARGE SCALE GENOMIC DNA]</scope>
    <source>
        <strain evidence="4 5">PY_sf001</strain>
    </source>
</reference>
<dbReference type="OrthoDB" id="1696280at2759"/>
<sequence>MPVVRVEYTEDGIAIITMQNGENRLNQIFVTEMWNILDEIERNKDVKAVITTGEGKFYSNGLDLPWMKSETDDVVKKFRESLQKVQWRIRHFSLPTVAAINGHAFAGGAFLAKSHDYCVMNSKRGWISWNEIHKKMSMPRSGFEILRLKIDRMDAMREAVLFGKMIPATRAKELGIVDEAVEPANLLNTAKQIALRALGPSGMDRDMLQTMKKDLYPQTSSNSVIAKL</sequence>
<dbReference type="FunFam" id="3.90.226.10:FF:000049">
    <property type="entry name" value="Enoyl-CoA delta isomerase 3"/>
    <property type="match status" value="1"/>
</dbReference>
<evidence type="ECO:0000313" key="5">
    <source>
        <dbReference type="Proteomes" id="UP000242188"/>
    </source>
</evidence>
<dbReference type="EMBL" id="NEDP02000756">
    <property type="protein sequence ID" value="OWF55133.1"/>
    <property type="molecule type" value="Genomic_DNA"/>
</dbReference>
<dbReference type="PANTHER" id="PTHR11941">
    <property type="entry name" value="ENOYL-COA HYDRATASE-RELATED"/>
    <property type="match status" value="1"/>
</dbReference>
<gene>
    <name evidence="4" type="ORF">KP79_PYT14505</name>
</gene>
<proteinExistence type="predicted"/>
<dbReference type="GO" id="GO:0004165">
    <property type="term" value="F:delta(3)-delta(2)-enoyl-CoA isomerase activity"/>
    <property type="evidence" value="ECO:0007669"/>
    <property type="project" value="UniProtKB-EC"/>
</dbReference>
<evidence type="ECO:0000256" key="1">
    <source>
        <dbReference type="ARBA" id="ARBA00000452"/>
    </source>
</evidence>
<dbReference type="Pfam" id="PF00378">
    <property type="entry name" value="ECH_1"/>
    <property type="match status" value="1"/>
</dbReference>
<comment type="caution">
    <text evidence="4">The sequence shown here is derived from an EMBL/GenBank/DDBJ whole genome shotgun (WGS) entry which is preliminary data.</text>
</comment>
<keyword evidence="5" id="KW-1185">Reference proteome</keyword>
<dbReference type="GO" id="GO:0005777">
    <property type="term" value="C:peroxisome"/>
    <property type="evidence" value="ECO:0007669"/>
    <property type="project" value="TreeGrafter"/>
</dbReference>
<keyword evidence="3" id="KW-0443">Lipid metabolism</keyword>
<dbReference type="Proteomes" id="UP000242188">
    <property type="component" value="Unassembled WGS sequence"/>
</dbReference>